<keyword evidence="2" id="KW-1185">Reference proteome</keyword>
<evidence type="ECO:0000313" key="1">
    <source>
        <dbReference type="EMBL" id="RPA93346.1"/>
    </source>
</evidence>
<reference evidence="1 2" key="1">
    <citation type="journal article" date="2018" name="Nat. Ecol. Evol.">
        <title>Pezizomycetes genomes reveal the molecular basis of ectomycorrhizal truffle lifestyle.</title>
        <authorList>
            <person name="Murat C."/>
            <person name="Payen T."/>
            <person name="Noel B."/>
            <person name="Kuo A."/>
            <person name="Morin E."/>
            <person name="Chen J."/>
            <person name="Kohler A."/>
            <person name="Krizsan K."/>
            <person name="Balestrini R."/>
            <person name="Da Silva C."/>
            <person name="Montanini B."/>
            <person name="Hainaut M."/>
            <person name="Levati E."/>
            <person name="Barry K.W."/>
            <person name="Belfiori B."/>
            <person name="Cichocki N."/>
            <person name="Clum A."/>
            <person name="Dockter R.B."/>
            <person name="Fauchery L."/>
            <person name="Guy J."/>
            <person name="Iotti M."/>
            <person name="Le Tacon F."/>
            <person name="Lindquist E.A."/>
            <person name="Lipzen A."/>
            <person name="Malagnac F."/>
            <person name="Mello A."/>
            <person name="Molinier V."/>
            <person name="Miyauchi S."/>
            <person name="Poulain J."/>
            <person name="Riccioni C."/>
            <person name="Rubini A."/>
            <person name="Sitrit Y."/>
            <person name="Splivallo R."/>
            <person name="Traeger S."/>
            <person name="Wang M."/>
            <person name="Zifcakova L."/>
            <person name="Wipf D."/>
            <person name="Zambonelli A."/>
            <person name="Paolocci F."/>
            <person name="Nowrousian M."/>
            <person name="Ottonello S."/>
            <person name="Baldrian P."/>
            <person name="Spatafora J.W."/>
            <person name="Henrissat B."/>
            <person name="Nagy L.G."/>
            <person name="Aury J.M."/>
            <person name="Wincker P."/>
            <person name="Grigoriev I.V."/>
            <person name="Bonfante P."/>
            <person name="Martin F.M."/>
        </authorList>
    </citation>
    <scope>NUCLEOTIDE SEQUENCE [LARGE SCALE GENOMIC DNA]</scope>
    <source>
        <strain evidence="1 2">120613-1</strain>
    </source>
</reference>
<name>A0A3N4J5A5_9PEZI</name>
<dbReference type="EMBL" id="ML120455">
    <property type="protein sequence ID" value="RPA93346.1"/>
    <property type="molecule type" value="Genomic_DNA"/>
</dbReference>
<dbReference type="Proteomes" id="UP000276215">
    <property type="component" value="Unassembled WGS sequence"/>
</dbReference>
<accession>A0A3N4J5A5</accession>
<protein>
    <submittedName>
        <fullName evidence="1">Uncharacterized protein</fullName>
    </submittedName>
</protein>
<evidence type="ECO:0000313" key="2">
    <source>
        <dbReference type="Proteomes" id="UP000276215"/>
    </source>
</evidence>
<organism evidence="1 2">
    <name type="scientific">Choiromyces venosus 120613-1</name>
    <dbReference type="NCBI Taxonomy" id="1336337"/>
    <lineage>
        <taxon>Eukaryota</taxon>
        <taxon>Fungi</taxon>
        <taxon>Dikarya</taxon>
        <taxon>Ascomycota</taxon>
        <taxon>Pezizomycotina</taxon>
        <taxon>Pezizomycetes</taxon>
        <taxon>Pezizales</taxon>
        <taxon>Tuberaceae</taxon>
        <taxon>Choiromyces</taxon>
    </lineage>
</organism>
<sequence length="147" mass="16463">MVTTHGCDVESGLAREGTPIFSEHCQTLLHPSINQPPLPLLDCCVPLGSFLESGPPPPNHAGCSLTFRKSYHKNSLSRVVYQLMRSRRLGLPKLYFVGKHCPFLGCFVSDRGDTRPPRDSGFNEFLRCGKIEGNLETVKWQIRYSIC</sequence>
<gene>
    <name evidence="1" type="ORF">L873DRAFT_74065</name>
</gene>
<proteinExistence type="predicted"/>
<dbReference type="AlphaFoldDB" id="A0A3N4J5A5"/>